<sequence>MPLDTITATSDTFLPYVGDTFITDSAPEKILLTLDNVKIFKNSDVRDSKLVIDGIKYLPRQAFALTFVGPVKPILVSGMLSLSHKQIGTLALFISPFRKDQDCILYEVVFN</sequence>
<dbReference type="Proteomes" id="UP000466024">
    <property type="component" value="Unassembled WGS sequence"/>
</dbReference>
<reference evidence="2 3" key="1">
    <citation type="submission" date="2019-08" db="EMBL/GenBank/DDBJ databases">
        <title>Bioinformatics analysis of the strain L3 and L5.</title>
        <authorList>
            <person name="Li X."/>
        </authorList>
    </citation>
    <scope>NUCLEOTIDE SEQUENCE [LARGE SCALE GENOMIC DNA]</scope>
    <source>
        <strain evidence="2 3">L3</strain>
    </source>
</reference>
<dbReference type="RefSeq" id="WP_149436237.1">
    <property type="nucleotide sequence ID" value="NZ_VTPX01000009.1"/>
</dbReference>
<evidence type="ECO:0000313" key="2">
    <source>
        <dbReference type="EMBL" id="KAA0016826.1"/>
    </source>
</evidence>
<evidence type="ECO:0000259" key="1">
    <source>
        <dbReference type="Pfam" id="PF21880"/>
    </source>
</evidence>
<dbReference type="AlphaFoldDB" id="A0A640WCJ1"/>
<proteinExistence type="predicted"/>
<dbReference type="EMBL" id="VTPX01000009">
    <property type="protein sequence ID" value="KAA0016826.1"/>
    <property type="molecule type" value="Genomic_DNA"/>
</dbReference>
<name>A0A640WCJ1_9GAMM</name>
<dbReference type="Pfam" id="PF21880">
    <property type="entry name" value="DUF6916"/>
    <property type="match status" value="1"/>
</dbReference>
<evidence type="ECO:0000313" key="3">
    <source>
        <dbReference type="Proteomes" id="UP000466024"/>
    </source>
</evidence>
<comment type="caution">
    <text evidence="2">The sequence shown here is derived from an EMBL/GenBank/DDBJ whole genome shotgun (WGS) entry which is preliminary data.</text>
</comment>
<gene>
    <name evidence="2" type="ORF">F0A16_15105</name>
</gene>
<dbReference type="InterPro" id="IPR054209">
    <property type="entry name" value="DUF6916"/>
</dbReference>
<accession>A0A640WCJ1</accession>
<feature type="domain" description="DUF6916" evidence="1">
    <location>
        <begin position="9"/>
        <end position="110"/>
    </location>
</feature>
<protein>
    <recommendedName>
        <fullName evidence="1">DUF6916 domain-containing protein</fullName>
    </recommendedName>
</protein>
<organism evidence="2 3">
    <name type="scientific">Salinicola corii</name>
    <dbReference type="NCBI Taxonomy" id="2606937"/>
    <lineage>
        <taxon>Bacteria</taxon>
        <taxon>Pseudomonadati</taxon>
        <taxon>Pseudomonadota</taxon>
        <taxon>Gammaproteobacteria</taxon>
        <taxon>Oceanospirillales</taxon>
        <taxon>Halomonadaceae</taxon>
        <taxon>Salinicola</taxon>
    </lineage>
</organism>
<keyword evidence="3" id="KW-1185">Reference proteome</keyword>